<feature type="transmembrane region" description="Helical" evidence="10">
    <location>
        <begin position="205"/>
        <end position="227"/>
    </location>
</feature>
<keyword evidence="7 10" id="KW-0472">Membrane</keyword>
<evidence type="ECO:0000256" key="9">
    <source>
        <dbReference type="ARBA" id="ARBA00023264"/>
    </source>
</evidence>
<protein>
    <recommendedName>
        <fullName evidence="10">Glycerol-3-phosphate acyltransferase</fullName>
    </recommendedName>
    <alternativeName>
        <fullName evidence="10">Acyl-PO4 G3P acyltransferase</fullName>
    </alternativeName>
    <alternativeName>
        <fullName evidence="10">Acyl-phosphate--glycerol-3-phosphate acyltransferase</fullName>
    </alternativeName>
    <alternativeName>
        <fullName evidence="10">G3P acyltransferase</fullName>
        <shortName evidence="10">GPAT</shortName>
        <ecNumber evidence="10">2.3.1.275</ecNumber>
    </alternativeName>
    <alternativeName>
        <fullName evidence="10">Lysophosphatidic acid synthase</fullName>
        <shortName evidence="10">LPA synthase</shortName>
    </alternativeName>
</protein>
<dbReference type="Pfam" id="PF02660">
    <property type="entry name" value="G3P_acyltransf"/>
    <property type="match status" value="1"/>
</dbReference>
<evidence type="ECO:0000256" key="8">
    <source>
        <dbReference type="ARBA" id="ARBA00023209"/>
    </source>
</evidence>
<gene>
    <name evidence="10 12" type="primary">plsY</name>
    <name evidence="12" type="ORF">JANAI62_07770</name>
</gene>
<dbReference type="PANTHER" id="PTHR30309:SF0">
    <property type="entry name" value="GLYCEROL-3-PHOSPHATE ACYLTRANSFERASE-RELATED"/>
    <property type="match status" value="1"/>
</dbReference>
<feature type="transmembrane region" description="Helical" evidence="10">
    <location>
        <begin position="55"/>
        <end position="78"/>
    </location>
</feature>
<evidence type="ECO:0000256" key="11">
    <source>
        <dbReference type="SAM" id="MobiDB-lite"/>
    </source>
</evidence>
<keyword evidence="5 10" id="KW-1133">Transmembrane helix</keyword>
<keyword evidence="4 10" id="KW-0812">Transmembrane</keyword>
<dbReference type="EC" id="2.3.1.275" evidence="10"/>
<dbReference type="NCBIfam" id="TIGR00023">
    <property type="entry name" value="glycerol-3-phosphate 1-O-acyltransferase PlsY"/>
    <property type="match status" value="1"/>
</dbReference>
<dbReference type="Proteomes" id="UP000786693">
    <property type="component" value="Unassembled WGS sequence"/>
</dbReference>
<dbReference type="PANTHER" id="PTHR30309">
    <property type="entry name" value="INNER MEMBRANE PROTEIN YGIH"/>
    <property type="match status" value="1"/>
</dbReference>
<evidence type="ECO:0000313" key="12">
    <source>
        <dbReference type="EMBL" id="GIT94154.1"/>
    </source>
</evidence>
<evidence type="ECO:0000256" key="1">
    <source>
        <dbReference type="ARBA" id="ARBA00022475"/>
    </source>
</evidence>
<keyword evidence="12" id="KW-0012">Acyltransferase</keyword>
<reference evidence="12 13" key="1">
    <citation type="submission" date="2021-05" db="EMBL/GenBank/DDBJ databases">
        <title>Bacteria Genome sequencing.</title>
        <authorList>
            <person name="Takabe Y."/>
            <person name="Nakajima Y."/>
            <person name="Suzuki S."/>
            <person name="Shiozaki T."/>
        </authorList>
    </citation>
    <scope>NUCLEOTIDE SEQUENCE [LARGE SCALE GENOMIC DNA]</scope>
    <source>
        <strain evidence="12 13">AI_62</strain>
    </source>
</reference>
<evidence type="ECO:0000256" key="3">
    <source>
        <dbReference type="ARBA" id="ARBA00022679"/>
    </source>
</evidence>
<evidence type="ECO:0000256" key="7">
    <source>
        <dbReference type="ARBA" id="ARBA00023136"/>
    </source>
</evidence>
<evidence type="ECO:0000313" key="13">
    <source>
        <dbReference type="Proteomes" id="UP000786693"/>
    </source>
</evidence>
<evidence type="ECO:0000256" key="4">
    <source>
        <dbReference type="ARBA" id="ARBA00022692"/>
    </source>
</evidence>
<dbReference type="HAMAP" id="MF_01043">
    <property type="entry name" value="PlsY"/>
    <property type="match status" value="1"/>
</dbReference>
<comment type="catalytic activity">
    <reaction evidence="10">
        <text>an acyl phosphate + sn-glycerol 3-phosphate = a 1-acyl-sn-glycero-3-phosphate + phosphate</text>
        <dbReference type="Rhea" id="RHEA:34075"/>
        <dbReference type="ChEBI" id="CHEBI:43474"/>
        <dbReference type="ChEBI" id="CHEBI:57597"/>
        <dbReference type="ChEBI" id="CHEBI:57970"/>
        <dbReference type="ChEBI" id="CHEBI:59918"/>
        <dbReference type="EC" id="2.3.1.275"/>
    </reaction>
</comment>
<keyword evidence="2 10" id="KW-0444">Lipid biosynthesis</keyword>
<proteinExistence type="inferred from homology"/>
<comment type="caution">
    <text evidence="12">The sequence shown here is derived from an EMBL/GenBank/DDBJ whole genome shotgun (WGS) entry which is preliminary data.</text>
</comment>
<keyword evidence="9 10" id="KW-1208">Phospholipid metabolism</keyword>
<accession>A0ABQ4NIW6</accession>
<feature type="region of interest" description="Disordered" evidence="11">
    <location>
        <begin position="22"/>
        <end position="44"/>
    </location>
</feature>
<name>A0ABQ4NIW6_9RHOB</name>
<dbReference type="InterPro" id="IPR003811">
    <property type="entry name" value="G3P_acylTferase_PlsY"/>
</dbReference>
<feature type="compositionally biased region" description="Basic and acidic residues" evidence="11">
    <location>
        <begin position="31"/>
        <end position="42"/>
    </location>
</feature>
<keyword evidence="1 10" id="KW-1003">Cell membrane</keyword>
<evidence type="ECO:0000256" key="10">
    <source>
        <dbReference type="HAMAP-Rule" id="MF_01043"/>
    </source>
</evidence>
<comment type="subunit">
    <text evidence="10">Probably interacts with PlsX.</text>
</comment>
<comment type="function">
    <text evidence="10">Catalyzes the transfer of an acyl group from acyl-phosphate (acyl-PO(4)) to glycerol-3-phosphate (G3P) to form lysophosphatidic acid (LPA). This enzyme utilizes acyl-phosphate as fatty acyl donor, but not acyl-CoA or acyl-ACP.</text>
</comment>
<evidence type="ECO:0000256" key="2">
    <source>
        <dbReference type="ARBA" id="ARBA00022516"/>
    </source>
</evidence>
<evidence type="ECO:0000256" key="5">
    <source>
        <dbReference type="ARBA" id="ARBA00022989"/>
    </source>
</evidence>
<dbReference type="SMART" id="SM01207">
    <property type="entry name" value="G3P_acyltransf"/>
    <property type="match status" value="1"/>
</dbReference>
<organism evidence="12 13">
    <name type="scientific">Jannaschia pagri</name>
    <dbReference type="NCBI Taxonomy" id="2829797"/>
    <lineage>
        <taxon>Bacteria</taxon>
        <taxon>Pseudomonadati</taxon>
        <taxon>Pseudomonadota</taxon>
        <taxon>Alphaproteobacteria</taxon>
        <taxon>Rhodobacterales</taxon>
        <taxon>Roseobacteraceae</taxon>
        <taxon>Jannaschia</taxon>
    </lineage>
</organism>
<keyword evidence="8 10" id="KW-0594">Phospholipid biosynthesis</keyword>
<dbReference type="GO" id="GO:0016746">
    <property type="term" value="F:acyltransferase activity"/>
    <property type="evidence" value="ECO:0007669"/>
    <property type="project" value="UniProtKB-KW"/>
</dbReference>
<comment type="similarity">
    <text evidence="10">Belongs to the PlsY family.</text>
</comment>
<evidence type="ECO:0000256" key="6">
    <source>
        <dbReference type="ARBA" id="ARBA00023098"/>
    </source>
</evidence>
<feature type="transmembrane region" description="Helical" evidence="10">
    <location>
        <begin position="134"/>
        <end position="154"/>
    </location>
</feature>
<dbReference type="EMBL" id="BPFH01000001">
    <property type="protein sequence ID" value="GIT94154.1"/>
    <property type="molecule type" value="Genomic_DNA"/>
</dbReference>
<keyword evidence="3 10" id="KW-0808">Transferase</keyword>
<keyword evidence="6 10" id="KW-0443">Lipid metabolism</keyword>
<comment type="subcellular location">
    <subcellularLocation>
        <location evidence="10">Cell membrane</location>
        <topology evidence="10">Multi-pass membrane protein</topology>
    </subcellularLocation>
</comment>
<feature type="transmembrane region" description="Helical" evidence="10">
    <location>
        <begin position="161"/>
        <end position="185"/>
    </location>
</feature>
<keyword evidence="13" id="KW-1185">Reference proteome</keyword>
<sequence length="247" mass="25105">MADFGSVALRYIVETLGPQFAGTLSPSQPSQERDAGLSRPSDKLGGTMPELMTSLAILGFVAVIGYLLGSVPFGIVMARLFGLGDLRQIGSGNIGATNVLRTGSKPAAALTLLGDAGKGALAVVVARLTVGDDAAQVAGFAAFLGHCFPIYLGFKGGKGVATFLGTLLAISLPLGAVACLTWLVTAGLGRISSLSALVAAASAPIWALWLVPQAVAVSAVLAVLIFIRHGANIRRLLAGEEPRIGAK</sequence>
<comment type="pathway">
    <text evidence="10">Lipid metabolism; phospholipid metabolism.</text>
</comment>